<reference evidence="1" key="1">
    <citation type="journal article" date="2021" name="Proc. Natl. Acad. Sci. U.S.A.">
        <title>A Catalog of Tens of Thousands of Viruses from Human Metagenomes Reveals Hidden Associations with Chronic Diseases.</title>
        <authorList>
            <person name="Tisza M.J."/>
            <person name="Buck C.B."/>
        </authorList>
    </citation>
    <scope>NUCLEOTIDE SEQUENCE</scope>
    <source>
        <strain evidence="1">Ct1h53</strain>
    </source>
</reference>
<dbReference type="EMBL" id="BK014902">
    <property type="protein sequence ID" value="DAD81501.1"/>
    <property type="molecule type" value="Genomic_DNA"/>
</dbReference>
<proteinExistence type="predicted"/>
<sequence>MSLDVYIKNKKKEEDREWVANITHNMNKMAQRIFVSENKETLYDYVWRPEELYKEIYTNEMKNVLTKGICIMISKRKSLLRYEPENGWGSYDSFLKFLIKYKEACEDHPGYIIEASR</sequence>
<evidence type="ECO:0000313" key="1">
    <source>
        <dbReference type="EMBL" id="DAD81501.1"/>
    </source>
</evidence>
<protein>
    <submittedName>
        <fullName evidence="1">Uncharacterized protein</fullName>
    </submittedName>
</protein>
<name>A0A8S5MGN0_9CAUD</name>
<accession>A0A8S5MGN0</accession>
<organism evidence="1">
    <name type="scientific">Podoviridae sp. ct1h53</name>
    <dbReference type="NCBI Taxonomy" id="2826536"/>
    <lineage>
        <taxon>Viruses</taxon>
        <taxon>Duplodnaviria</taxon>
        <taxon>Heunggongvirae</taxon>
        <taxon>Uroviricota</taxon>
        <taxon>Caudoviricetes</taxon>
    </lineage>
</organism>